<evidence type="ECO:0000256" key="4">
    <source>
        <dbReference type="ARBA" id="ARBA00022982"/>
    </source>
</evidence>
<dbReference type="GO" id="GO:0009055">
    <property type="term" value="F:electron transfer activity"/>
    <property type="evidence" value="ECO:0007669"/>
    <property type="project" value="InterPro"/>
</dbReference>
<organism evidence="7 8">
    <name type="scientific">Denitratisoma oestradiolicum</name>
    <dbReference type="NCBI Taxonomy" id="311182"/>
    <lineage>
        <taxon>Bacteria</taxon>
        <taxon>Pseudomonadati</taxon>
        <taxon>Pseudomonadota</taxon>
        <taxon>Betaproteobacteria</taxon>
        <taxon>Nitrosomonadales</taxon>
        <taxon>Sterolibacteriaceae</taxon>
        <taxon>Denitratisoma</taxon>
    </lineage>
</organism>
<keyword evidence="3 6" id="KW-0479">Metal-binding</keyword>
<dbReference type="SUPFAM" id="SSF46626">
    <property type="entry name" value="Cytochrome c"/>
    <property type="match status" value="1"/>
</dbReference>
<comment type="PTM">
    <text evidence="6">Binds 1 heme c group covalently per subunit.</text>
</comment>
<dbReference type="PRINTS" id="PR00606">
    <property type="entry name" value="CYTCHROMECID"/>
</dbReference>
<evidence type="ECO:0000256" key="2">
    <source>
        <dbReference type="ARBA" id="ARBA00022617"/>
    </source>
</evidence>
<dbReference type="Gene3D" id="1.10.760.10">
    <property type="entry name" value="Cytochrome c-like domain"/>
    <property type="match status" value="1"/>
</dbReference>
<evidence type="ECO:0000256" key="6">
    <source>
        <dbReference type="PIRSR" id="PIRSR602324-1"/>
    </source>
</evidence>
<dbReference type="InterPro" id="IPR009056">
    <property type="entry name" value="Cyt_c-like_dom"/>
</dbReference>
<feature type="binding site" description="covalent" evidence="6">
    <location>
        <position position="39"/>
    </location>
    <ligand>
        <name>heme c</name>
        <dbReference type="ChEBI" id="CHEBI:61717"/>
    </ligand>
</feature>
<dbReference type="RefSeq" id="WP_145770617.1">
    <property type="nucleotide sequence ID" value="NZ_LR778301.1"/>
</dbReference>
<proteinExistence type="predicted"/>
<evidence type="ECO:0000256" key="3">
    <source>
        <dbReference type="ARBA" id="ARBA00022723"/>
    </source>
</evidence>
<evidence type="ECO:0000313" key="7">
    <source>
        <dbReference type="EMBL" id="CAB1367699.1"/>
    </source>
</evidence>
<dbReference type="GO" id="GO:0005506">
    <property type="term" value="F:iron ion binding"/>
    <property type="evidence" value="ECO:0007669"/>
    <property type="project" value="InterPro"/>
</dbReference>
<keyword evidence="8" id="KW-1185">Reference proteome</keyword>
<dbReference type="EMBL" id="LR778301">
    <property type="protein sequence ID" value="CAB1367699.1"/>
    <property type="molecule type" value="Genomic_DNA"/>
</dbReference>
<reference evidence="7 8" key="1">
    <citation type="submission" date="2020-03" db="EMBL/GenBank/DDBJ databases">
        <authorList>
            <consortium name="Genoscope - CEA"/>
            <person name="William W."/>
        </authorList>
    </citation>
    <scope>NUCLEOTIDE SEQUENCE [LARGE SCALE GENOMIC DNA]</scope>
    <source>
        <strain evidence="8">DSM 16959</strain>
    </source>
</reference>
<keyword evidence="5 6" id="KW-0408">Iron</keyword>
<evidence type="ECO:0000256" key="5">
    <source>
        <dbReference type="ARBA" id="ARBA00023004"/>
    </source>
</evidence>
<name>A0A6S6XXW7_9PROT</name>
<dbReference type="InterPro" id="IPR036909">
    <property type="entry name" value="Cyt_c-like_dom_sf"/>
</dbReference>
<gene>
    <name evidence="7" type="ORF">DENOEST_0534</name>
</gene>
<dbReference type="Proteomes" id="UP000515733">
    <property type="component" value="Chromosome"/>
</dbReference>
<dbReference type="KEGG" id="doe:DENOEST_0534"/>
<accession>A0A6S6XXW7</accession>
<keyword evidence="4" id="KW-0249">Electron transport</keyword>
<dbReference type="OrthoDB" id="8593494at2"/>
<feature type="binding site" description="covalent" evidence="6">
    <location>
        <position position="35"/>
    </location>
    <ligand>
        <name>heme c</name>
        <dbReference type="ChEBI" id="CHEBI:61717"/>
    </ligand>
</feature>
<dbReference type="GO" id="GO:0020037">
    <property type="term" value="F:heme binding"/>
    <property type="evidence" value="ECO:0007669"/>
    <property type="project" value="InterPro"/>
</dbReference>
<sequence length="107" mass="11778">MYRKMVMLMVGMVGFSAAWALDEAAAEALARKSGCLKCHAMDKKKDGPALKEIAGKWKNKPDAIAKLSTHITTAPKVKIDGKEEDHEVLKSKDPADVKNVVEWVLSR</sequence>
<evidence type="ECO:0000313" key="8">
    <source>
        <dbReference type="Proteomes" id="UP000515733"/>
    </source>
</evidence>
<protein>
    <submittedName>
        <fullName evidence="7">Class I cytochrome c</fullName>
    </submittedName>
</protein>
<dbReference type="InterPro" id="IPR002324">
    <property type="entry name" value="Cyt_c_ID"/>
</dbReference>
<keyword evidence="1" id="KW-0813">Transport</keyword>
<dbReference type="AlphaFoldDB" id="A0A6S6XXW7"/>
<keyword evidence="2 6" id="KW-0349">Heme</keyword>
<dbReference type="PROSITE" id="PS51007">
    <property type="entry name" value="CYTC"/>
    <property type="match status" value="1"/>
</dbReference>
<dbReference type="Pfam" id="PF00034">
    <property type="entry name" value="Cytochrom_C"/>
    <property type="match status" value="1"/>
</dbReference>
<evidence type="ECO:0000256" key="1">
    <source>
        <dbReference type="ARBA" id="ARBA00022448"/>
    </source>
</evidence>